<accession>A0ABU4MSR3</accession>
<evidence type="ECO:0000256" key="10">
    <source>
        <dbReference type="ARBA" id="ARBA00023157"/>
    </source>
</evidence>
<comment type="subcellular location">
    <subcellularLocation>
        <location evidence="2">Cytoplasm</location>
    </subcellularLocation>
</comment>
<keyword evidence="11" id="KW-0804">Transcription</keyword>
<name>A0ABU4MSR3_9ACTN</name>
<evidence type="ECO:0000256" key="7">
    <source>
        <dbReference type="ARBA" id="ARBA00023014"/>
    </source>
</evidence>
<evidence type="ECO:0000256" key="4">
    <source>
        <dbReference type="ARBA" id="ARBA00022485"/>
    </source>
</evidence>
<reference evidence="13 14" key="1">
    <citation type="journal article" date="2023" name="Microb. Genom.">
        <title>Mesoterricola silvestris gen. nov., sp. nov., Mesoterricola sediminis sp. nov., Geothrix oryzae sp. nov., Geothrix edaphica sp. nov., Geothrix rubra sp. nov., and Geothrix limicola sp. nov., six novel members of Acidobacteriota isolated from soils.</title>
        <authorList>
            <person name="Weisberg A.J."/>
            <person name="Pearce E."/>
            <person name="Kramer C.G."/>
            <person name="Chang J.H."/>
            <person name="Clarke C.R."/>
        </authorList>
    </citation>
    <scope>NUCLEOTIDE SEQUENCE [LARGE SCALE GENOMIC DNA]</scope>
    <source>
        <strain evidence="13 14">NE20-4-1</strain>
    </source>
</reference>
<feature type="domain" description="4Fe-4S Wbl-type" evidence="12">
    <location>
        <begin position="29"/>
        <end position="86"/>
    </location>
</feature>
<evidence type="ECO:0000256" key="1">
    <source>
        <dbReference type="ARBA" id="ARBA00001966"/>
    </source>
</evidence>
<keyword evidence="6" id="KW-0408">Iron</keyword>
<keyword evidence="5" id="KW-0479">Metal-binding</keyword>
<dbReference type="Proteomes" id="UP001282474">
    <property type="component" value="Unassembled WGS sequence"/>
</dbReference>
<evidence type="ECO:0000256" key="3">
    <source>
        <dbReference type="ARBA" id="ARBA00006597"/>
    </source>
</evidence>
<dbReference type="RefSeq" id="WP_193382552.1">
    <property type="nucleotide sequence ID" value="NZ_JABXWF010000011.1"/>
</dbReference>
<evidence type="ECO:0000256" key="8">
    <source>
        <dbReference type="ARBA" id="ARBA00023015"/>
    </source>
</evidence>
<sequence>MTGWPVGDIEKRILDAVSAEGTAWQTGAPCATADFDFIPDVETEEGVNEAQRWCRTCDVRTQCLAWAMLHGAEGYWGGTTTYQRKQLIRVRTRAKCPLCLSTALVYDDPHELCLACGISWIRDVREEPIVATPLPQTAA</sequence>
<protein>
    <submittedName>
        <fullName evidence="13">WhiB family transcriptional regulator</fullName>
    </submittedName>
</protein>
<comment type="similarity">
    <text evidence="3">Belongs to the WhiB family.</text>
</comment>
<evidence type="ECO:0000256" key="11">
    <source>
        <dbReference type="ARBA" id="ARBA00023163"/>
    </source>
</evidence>
<dbReference type="Pfam" id="PF02467">
    <property type="entry name" value="Whib"/>
    <property type="match status" value="1"/>
</dbReference>
<dbReference type="PANTHER" id="PTHR38839">
    <property type="entry name" value="TRANSCRIPTIONAL REGULATOR WHID-RELATED"/>
    <property type="match status" value="1"/>
</dbReference>
<evidence type="ECO:0000313" key="14">
    <source>
        <dbReference type="Proteomes" id="UP001282474"/>
    </source>
</evidence>
<keyword evidence="14" id="KW-1185">Reference proteome</keyword>
<comment type="cofactor">
    <cofactor evidence="1">
        <name>[4Fe-4S] cluster</name>
        <dbReference type="ChEBI" id="CHEBI:49883"/>
    </cofactor>
</comment>
<evidence type="ECO:0000256" key="6">
    <source>
        <dbReference type="ARBA" id="ARBA00023004"/>
    </source>
</evidence>
<keyword evidence="7" id="KW-0411">Iron-sulfur</keyword>
<dbReference type="PROSITE" id="PS51674">
    <property type="entry name" value="4FE4S_WBL"/>
    <property type="match status" value="1"/>
</dbReference>
<proteinExistence type="inferred from homology"/>
<organism evidence="13 14">
    <name type="scientific">Streptomyces caniscabiei</name>
    <dbReference type="NCBI Taxonomy" id="2746961"/>
    <lineage>
        <taxon>Bacteria</taxon>
        <taxon>Bacillati</taxon>
        <taxon>Actinomycetota</taxon>
        <taxon>Actinomycetes</taxon>
        <taxon>Kitasatosporales</taxon>
        <taxon>Streptomycetaceae</taxon>
        <taxon>Streptomyces</taxon>
    </lineage>
</organism>
<comment type="caution">
    <text evidence="13">The sequence shown here is derived from an EMBL/GenBank/DDBJ whole genome shotgun (WGS) entry which is preliminary data.</text>
</comment>
<evidence type="ECO:0000256" key="5">
    <source>
        <dbReference type="ARBA" id="ARBA00022723"/>
    </source>
</evidence>
<evidence type="ECO:0000256" key="9">
    <source>
        <dbReference type="ARBA" id="ARBA00023125"/>
    </source>
</evidence>
<evidence type="ECO:0000256" key="2">
    <source>
        <dbReference type="ARBA" id="ARBA00004496"/>
    </source>
</evidence>
<gene>
    <name evidence="13" type="ORF">PV383_20200</name>
</gene>
<dbReference type="EMBL" id="JARAWJ010000014">
    <property type="protein sequence ID" value="MDX3039484.1"/>
    <property type="molecule type" value="Genomic_DNA"/>
</dbReference>
<evidence type="ECO:0000259" key="12">
    <source>
        <dbReference type="PROSITE" id="PS51674"/>
    </source>
</evidence>
<keyword evidence="10" id="KW-1015">Disulfide bond</keyword>
<dbReference type="InterPro" id="IPR003482">
    <property type="entry name" value="Whib"/>
</dbReference>
<keyword evidence="9" id="KW-0238">DNA-binding</keyword>
<keyword evidence="8" id="KW-0805">Transcription regulation</keyword>
<keyword evidence="4" id="KW-0004">4Fe-4S</keyword>
<dbReference type="InterPro" id="IPR034768">
    <property type="entry name" value="4FE4S_WBL"/>
</dbReference>
<evidence type="ECO:0000313" key="13">
    <source>
        <dbReference type="EMBL" id="MDX3039484.1"/>
    </source>
</evidence>